<dbReference type="Gene3D" id="3.30.450.20">
    <property type="entry name" value="PAS domain"/>
    <property type="match status" value="1"/>
</dbReference>
<evidence type="ECO:0000259" key="8">
    <source>
        <dbReference type="PROSITE" id="PS50112"/>
    </source>
</evidence>
<dbReference type="SUPFAM" id="SSF58104">
    <property type="entry name" value="Methyl-accepting chemotaxis protein (MCP) signaling domain"/>
    <property type="match status" value="1"/>
</dbReference>
<feature type="compositionally biased region" description="Polar residues" evidence="4">
    <location>
        <begin position="627"/>
        <end position="636"/>
    </location>
</feature>
<proteinExistence type="inferred from homology"/>
<dbReference type="Proteomes" id="UP001375743">
    <property type="component" value="Unassembled WGS sequence"/>
</dbReference>
<dbReference type="PROSITE" id="PS50112">
    <property type="entry name" value="PAS"/>
    <property type="match status" value="1"/>
</dbReference>
<dbReference type="EMBL" id="JBBLZC010000020">
    <property type="protein sequence ID" value="MEK0084994.1"/>
    <property type="molecule type" value="Genomic_DNA"/>
</dbReference>
<dbReference type="CDD" id="cd00130">
    <property type="entry name" value="PAS"/>
    <property type="match status" value="1"/>
</dbReference>
<dbReference type="PANTHER" id="PTHR43531:SF14">
    <property type="entry name" value="METHYL-ACCEPTING CHEMOTAXIS PROTEIN I-RELATED"/>
    <property type="match status" value="1"/>
</dbReference>
<dbReference type="InterPro" id="IPR004089">
    <property type="entry name" value="MCPsignal_dom"/>
</dbReference>
<feature type="domain" description="PAS" evidence="8">
    <location>
        <begin position="116"/>
        <end position="158"/>
    </location>
</feature>
<dbReference type="PROSITE" id="PS50885">
    <property type="entry name" value="HAMP"/>
    <property type="match status" value="2"/>
</dbReference>
<dbReference type="SUPFAM" id="SSF55785">
    <property type="entry name" value="PYP-like sensor domain (PAS domain)"/>
    <property type="match status" value="1"/>
</dbReference>
<sequence>MKRFAEFRLSLSSKLALALAGSMATAAGITGFLTHESLTTQSGAVGLAPLAGGAAVVLAGAALVLGRVLGRPLAALVPAAERLAAGEDPAIPGAGRRDELGELARSLSVIHRKSVEALQIRTALDSSEASVMVADAGGTIIYANASMIRLLERLTPELQQTVPDFVASRIVGCHIDQFHKNPSHQHAILAKLEDRHSTVLQLGERTLNFVYTPVRDARGRRIATVTEWMDITEWVRAEEEVAAVVGRAAEGDFSGRVPLEGKSGGMASVAQGLNQLSAMVENAVAEFAATLERLAQGDLSRRITGEHRGIFGAFKRSLNETLDRLAATVAAIQTAATEIKTAASEINAGADDLARRNEQQASSLEQTARNTRELAGSVEHGAQRSAEASRLAQEARELAERGRAVVAEAIAAMQKIEQASVRTGDITVIIQEIASETKLLAFNAEVEAEHAGEKGRGFAVVAQEVGTLADRSRDAAKDIKSLVENNNREIKEGVSLFKSAGEVLEQIFHKSQQVDARIAEISTAAKEQAHGIKEMSQAIAHMDGITQSNAGLAEESAASSRALAERIADLQRQIDFFRLGTTAAPHPAAAPPIPLEPDHPSTFPRAARTGDRGGYANGHANGHAGSYVSQQGWVGH</sequence>
<keyword evidence="5" id="KW-0472">Membrane</keyword>
<dbReference type="Pfam" id="PF00672">
    <property type="entry name" value="HAMP"/>
    <property type="match status" value="1"/>
</dbReference>
<feature type="domain" description="HAMP" evidence="9">
    <location>
        <begin position="278"/>
        <end position="330"/>
    </location>
</feature>
<dbReference type="SUPFAM" id="SSF158472">
    <property type="entry name" value="HAMP domain-like"/>
    <property type="match status" value="1"/>
</dbReference>
<evidence type="ECO:0000256" key="2">
    <source>
        <dbReference type="ARBA" id="ARBA00029447"/>
    </source>
</evidence>
<dbReference type="PROSITE" id="PS50111">
    <property type="entry name" value="CHEMOTAXIS_TRANSDUC_2"/>
    <property type="match status" value="1"/>
</dbReference>
<feature type="transmembrane region" description="Helical" evidence="5">
    <location>
        <begin position="44"/>
        <end position="65"/>
    </location>
</feature>
<dbReference type="Pfam" id="PF18947">
    <property type="entry name" value="HAMP_2"/>
    <property type="match status" value="1"/>
</dbReference>
<evidence type="ECO:0000313" key="10">
    <source>
        <dbReference type="EMBL" id="MEK0084994.1"/>
    </source>
</evidence>
<evidence type="ECO:0000313" key="11">
    <source>
        <dbReference type="Proteomes" id="UP001375743"/>
    </source>
</evidence>
<evidence type="ECO:0000256" key="4">
    <source>
        <dbReference type="SAM" id="MobiDB-lite"/>
    </source>
</evidence>
<dbReference type="Pfam" id="PF08448">
    <property type="entry name" value="PAS_4"/>
    <property type="match status" value="1"/>
</dbReference>
<accession>A0ABU8XVN1</accession>
<gene>
    <name evidence="10" type="ORF">U1T56_17710</name>
</gene>
<comment type="caution">
    <text evidence="10">The sequence shown here is derived from an EMBL/GenBank/DDBJ whole genome shotgun (WGS) entry which is preliminary data.</text>
</comment>
<keyword evidence="6" id="KW-0732">Signal</keyword>
<dbReference type="InterPro" id="IPR013656">
    <property type="entry name" value="PAS_4"/>
</dbReference>
<feature type="chain" id="PRO_5046748784" evidence="6">
    <location>
        <begin position="27"/>
        <end position="636"/>
    </location>
</feature>
<comment type="similarity">
    <text evidence="2">Belongs to the methyl-accepting chemotaxis (MCP) protein family.</text>
</comment>
<evidence type="ECO:0000259" key="9">
    <source>
        <dbReference type="PROSITE" id="PS50885"/>
    </source>
</evidence>
<feature type="signal peptide" evidence="6">
    <location>
        <begin position="1"/>
        <end position="26"/>
    </location>
</feature>
<protein>
    <submittedName>
        <fullName evidence="10">Methyl-accepting chemotaxis protein</fullName>
    </submittedName>
</protein>
<reference evidence="10 11" key="1">
    <citation type="submission" date="2024-01" db="EMBL/GenBank/DDBJ databases">
        <title>Multi-omics insights into the function and evolution of sodium benzoate biodegradation pathways in Benzoatithermus flavus gen. nov., sp. nov. from hot spring.</title>
        <authorList>
            <person name="Hu C.-J."/>
            <person name="Li W.-J."/>
        </authorList>
    </citation>
    <scope>NUCLEOTIDE SEQUENCE [LARGE SCALE GENOMIC DNA]</scope>
    <source>
        <strain evidence="10 11">SYSU G07066</strain>
    </source>
</reference>
<dbReference type="InterPro" id="IPR000014">
    <property type="entry name" value="PAS"/>
</dbReference>
<keyword evidence="1" id="KW-0488">Methylation</keyword>
<dbReference type="CDD" id="cd06225">
    <property type="entry name" value="HAMP"/>
    <property type="match status" value="1"/>
</dbReference>
<name>A0ABU8XVN1_9PROT</name>
<dbReference type="PANTHER" id="PTHR43531">
    <property type="entry name" value="PROTEIN ICFG"/>
    <property type="match status" value="1"/>
</dbReference>
<evidence type="ECO:0000256" key="1">
    <source>
        <dbReference type="ARBA" id="ARBA00022481"/>
    </source>
</evidence>
<dbReference type="SMART" id="SM00304">
    <property type="entry name" value="HAMP"/>
    <property type="match status" value="3"/>
</dbReference>
<dbReference type="RefSeq" id="WP_418160842.1">
    <property type="nucleotide sequence ID" value="NZ_JBBLZC010000020.1"/>
</dbReference>
<dbReference type="Pfam" id="PF00015">
    <property type="entry name" value="MCPsignal"/>
    <property type="match status" value="1"/>
</dbReference>
<evidence type="ECO:0000259" key="7">
    <source>
        <dbReference type="PROSITE" id="PS50111"/>
    </source>
</evidence>
<feature type="region of interest" description="Disordered" evidence="4">
    <location>
        <begin position="610"/>
        <end position="636"/>
    </location>
</feature>
<dbReference type="InterPro" id="IPR003660">
    <property type="entry name" value="HAMP_dom"/>
</dbReference>
<feature type="domain" description="HAMP" evidence="9">
    <location>
        <begin position="67"/>
        <end position="119"/>
    </location>
</feature>
<dbReference type="Gene3D" id="6.10.340.10">
    <property type="match status" value="1"/>
</dbReference>
<keyword evidence="5" id="KW-0812">Transmembrane</keyword>
<keyword evidence="11" id="KW-1185">Reference proteome</keyword>
<evidence type="ECO:0000256" key="5">
    <source>
        <dbReference type="SAM" id="Phobius"/>
    </source>
</evidence>
<evidence type="ECO:0000256" key="3">
    <source>
        <dbReference type="PROSITE-ProRule" id="PRU00284"/>
    </source>
</evidence>
<keyword evidence="5" id="KW-1133">Transmembrane helix</keyword>
<organism evidence="10 11">
    <name type="scientific">Benzoatithermus flavus</name>
    <dbReference type="NCBI Taxonomy" id="3108223"/>
    <lineage>
        <taxon>Bacteria</taxon>
        <taxon>Pseudomonadati</taxon>
        <taxon>Pseudomonadota</taxon>
        <taxon>Alphaproteobacteria</taxon>
        <taxon>Geminicoccales</taxon>
        <taxon>Geminicoccaceae</taxon>
        <taxon>Benzoatithermus</taxon>
    </lineage>
</organism>
<evidence type="ECO:0000256" key="6">
    <source>
        <dbReference type="SAM" id="SignalP"/>
    </source>
</evidence>
<dbReference type="InterPro" id="IPR051310">
    <property type="entry name" value="MCP_chemotaxis"/>
</dbReference>
<dbReference type="Gene3D" id="1.10.287.950">
    <property type="entry name" value="Methyl-accepting chemotaxis protein"/>
    <property type="match status" value="1"/>
</dbReference>
<dbReference type="InterPro" id="IPR035965">
    <property type="entry name" value="PAS-like_dom_sf"/>
</dbReference>
<feature type="domain" description="Methyl-accepting transducer" evidence="7">
    <location>
        <begin position="335"/>
        <end position="564"/>
    </location>
</feature>
<keyword evidence="3" id="KW-0807">Transducer</keyword>
<dbReference type="SMART" id="SM00283">
    <property type="entry name" value="MA"/>
    <property type="match status" value="1"/>
</dbReference>